<dbReference type="EMBL" id="MU004468">
    <property type="protein sequence ID" value="KAF2650075.1"/>
    <property type="molecule type" value="Genomic_DNA"/>
</dbReference>
<sequence length="1083" mass="121171">MLIGGRLRRISSGIPISKRSCVYSRFPYERSYRALFRRPGLDGGSLQHRRLFYSFLKDNSTDKSDAKPEPKNESPEEVKVGGSPDHVETLQRDHAENAVKVGDPVEGVHLVVEAHVEDANSAPRVHDGATQQPSTTHSEERLFSDQSPGVAQSKSAEIDELLSSSAVYPNPADISSGHMECNPGQGSATTAGHSERAPEDLAQATPSEQEPFEATAKESSEHSILESTQQASSKSEKHLDNQSANVLVCHDSEKTCDIPRACTTSEPQEWSVDEADENNLQVHEDLPEAVPFEDPGTQLLGQSNNLFTILRSTTQGGLGLHDHILRRHISGIKRMSTLYGAVLQRTRKIQDSSEPGLYEKPKINIEIRTQKCDKLIDELEGLLAVKGASNGKVDSCTTTLTYELKLLEMLDVFVAEGREGNMSKRKVLMFESLLLRYKRLHPSTASAERPPAIACWSEISRLFWPPSGFGRVATTEEQIFASAASVGYAWLCRRTFNEQISNELDLIKPHIQTPKKLIPALRATIEDLTHVAIKNARNCYIRLFGSFLQKDKQRKDNPGILPKDRGNQNTRQDDARMASLKQQFAVEATLFQTSLYENPSSVATQVVHDKTDRMFAILQQLQAIEEPQKPPLLTDNVVDTTEADLSDATSASPLPDLTLGLPYSAQHYMLRDVLDSFKQVIFDYLKPRVGDAMESHGWHFPENVDLTFLAKEFVDNDSGTNVAKSSSSARLDLGKQLQTNCRSLRRYQRQWAVLKHLRNKNAHLVKLRMHDLRLVLEILTTLAEVLRARPLVGKLTQYRFDLHEFRIQLHPRRESLRETALSRLDVIAQKRRELDEEERQIPKDLSRQYLEYSVECAAKILERGRGSSISSEVIPSEEKPRSSLRKIKRNHPGARLRRLVRSKLVSASRSRPNNRLARSVKPSALRRAIEKPPAPNKATMGLKEAMLAQAPSKGNAHTTANPLIRRLCTFSREEKSASAFRASLQPALESIPSPDHAIKTSDKDMFAFNRENVNPIGESSDASTTVQGTGRLSSPTRPTRTKSSPGLTPRKNGRRRAKEGNKNMSHIPSEVTDSVERWIQEGR</sequence>
<evidence type="ECO:0000313" key="2">
    <source>
        <dbReference type="EMBL" id="KAF2650075.1"/>
    </source>
</evidence>
<evidence type="ECO:0000313" key="3">
    <source>
        <dbReference type="Proteomes" id="UP000799324"/>
    </source>
</evidence>
<dbReference type="Proteomes" id="UP000799324">
    <property type="component" value="Unassembled WGS sequence"/>
</dbReference>
<feature type="compositionally biased region" description="Low complexity" evidence="1">
    <location>
        <begin position="902"/>
        <end position="911"/>
    </location>
</feature>
<feature type="compositionally biased region" description="Basic residues" evidence="1">
    <location>
        <begin position="882"/>
        <end position="901"/>
    </location>
</feature>
<feature type="compositionally biased region" description="Basic and acidic residues" evidence="1">
    <location>
        <begin position="1074"/>
        <end position="1083"/>
    </location>
</feature>
<feature type="region of interest" description="Disordered" evidence="1">
    <location>
        <begin position="1013"/>
        <end position="1083"/>
    </location>
</feature>
<evidence type="ECO:0000256" key="1">
    <source>
        <dbReference type="SAM" id="MobiDB-lite"/>
    </source>
</evidence>
<feature type="compositionally biased region" description="Polar residues" evidence="1">
    <location>
        <begin position="144"/>
        <end position="155"/>
    </location>
</feature>
<keyword evidence="3" id="KW-1185">Reference proteome</keyword>
<gene>
    <name evidence="2" type="ORF">K491DRAFT_155595</name>
</gene>
<dbReference type="AlphaFoldDB" id="A0A6A6SQF5"/>
<feature type="region of interest" description="Disordered" evidence="1">
    <location>
        <begin position="118"/>
        <end position="240"/>
    </location>
</feature>
<name>A0A6A6SQF5_9PLEO</name>
<proteinExistence type="predicted"/>
<feature type="region of interest" description="Disordered" evidence="1">
    <location>
        <begin position="554"/>
        <end position="573"/>
    </location>
</feature>
<feature type="compositionally biased region" description="Basic and acidic residues" evidence="1">
    <location>
        <begin position="215"/>
        <end position="224"/>
    </location>
</feature>
<reference evidence="2" key="1">
    <citation type="journal article" date="2020" name="Stud. Mycol.">
        <title>101 Dothideomycetes genomes: a test case for predicting lifestyles and emergence of pathogens.</title>
        <authorList>
            <person name="Haridas S."/>
            <person name="Albert R."/>
            <person name="Binder M."/>
            <person name="Bloem J."/>
            <person name="Labutti K."/>
            <person name="Salamov A."/>
            <person name="Andreopoulos B."/>
            <person name="Baker S."/>
            <person name="Barry K."/>
            <person name="Bills G."/>
            <person name="Bluhm B."/>
            <person name="Cannon C."/>
            <person name="Castanera R."/>
            <person name="Culley D."/>
            <person name="Daum C."/>
            <person name="Ezra D."/>
            <person name="Gonzalez J."/>
            <person name="Henrissat B."/>
            <person name="Kuo A."/>
            <person name="Liang C."/>
            <person name="Lipzen A."/>
            <person name="Lutzoni F."/>
            <person name="Magnuson J."/>
            <person name="Mondo S."/>
            <person name="Nolan M."/>
            <person name="Ohm R."/>
            <person name="Pangilinan J."/>
            <person name="Park H.-J."/>
            <person name="Ramirez L."/>
            <person name="Alfaro M."/>
            <person name="Sun H."/>
            <person name="Tritt A."/>
            <person name="Yoshinaga Y."/>
            <person name="Zwiers L.-H."/>
            <person name="Turgeon B."/>
            <person name="Goodwin S."/>
            <person name="Spatafora J."/>
            <person name="Crous P."/>
            <person name="Grigoriev I."/>
        </authorList>
    </citation>
    <scope>NUCLEOTIDE SEQUENCE</scope>
    <source>
        <strain evidence="2">CBS 122681</strain>
    </source>
</reference>
<feature type="region of interest" description="Disordered" evidence="1">
    <location>
        <begin position="59"/>
        <end position="84"/>
    </location>
</feature>
<accession>A0A6A6SQF5</accession>
<feature type="compositionally biased region" description="Low complexity" evidence="1">
    <location>
        <begin position="1031"/>
        <end position="1045"/>
    </location>
</feature>
<organism evidence="2 3">
    <name type="scientific">Lophiostoma macrostomum CBS 122681</name>
    <dbReference type="NCBI Taxonomy" id="1314788"/>
    <lineage>
        <taxon>Eukaryota</taxon>
        <taxon>Fungi</taxon>
        <taxon>Dikarya</taxon>
        <taxon>Ascomycota</taxon>
        <taxon>Pezizomycotina</taxon>
        <taxon>Dothideomycetes</taxon>
        <taxon>Pleosporomycetidae</taxon>
        <taxon>Pleosporales</taxon>
        <taxon>Lophiostomataceae</taxon>
        <taxon>Lophiostoma</taxon>
    </lineage>
</organism>
<protein>
    <submittedName>
        <fullName evidence="2">Uncharacterized protein</fullName>
    </submittedName>
</protein>
<feature type="compositionally biased region" description="Polar residues" evidence="1">
    <location>
        <begin position="1020"/>
        <end position="1030"/>
    </location>
</feature>
<feature type="region of interest" description="Disordered" evidence="1">
    <location>
        <begin position="869"/>
        <end position="923"/>
    </location>
</feature>
<dbReference type="OrthoDB" id="3692208at2759"/>